<evidence type="ECO:0000256" key="3">
    <source>
        <dbReference type="ARBA" id="ARBA00022989"/>
    </source>
</evidence>
<evidence type="ECO:0000313" key="8">
    <source>
        <dbReference type="EMBL" id="KAK4182799.1"/>
    </source>
</evidence>
<dbReference type="InterPro" id="IPR052337">
    <property type="entry name" value="SAT4-like"/>
</dbReference>
<dbReference type="Pfam" id="PF20684">
    <property type="entry name" value="Fung_rhodopsin"/>
    <property type="match status" value="1"/>
</dbReference>
<feature type="transmembrane region" description="Helical" evidence="6">
    <location>
        <begin position="268"/>
        <end position="294"/>
    </location>
</feature>
<feature type="transmembrane region" description="Helical" evidence="6">
    <location>
        <begin position="223"/>
        <end position="248"/>
    </location>
</feature>
<evidence type="ECO:0000259" key="7">
    <source>
        <dbReference type="Pfam" id="PF20684"/>
    </source>
</evidence>
<protein>
    <recommendedName>
        <fullName evidence="7">Rhodopsin domain-containing protein</fullName>
    </recommendedName>
</protein>
<evidence type="ECO:0000256" key="2">
    <source>
        <dbReference type="ARBA" id="ARBA00022692"/>
    </source>
</evidence>
<evidence type="ECO:0000313" key="9">
    <source>
        <dbReference type="Proteomes" id="UP001302126"/>
    </source>
</evidence>
<sequence length="464" mass="51321">MHRSTHQLECTNRSTPNSARWLRRGVNQGIRRIDEVQCVWLDGVRSVAIKAHIPPLKPLFILYYSSHGRSQVFSFFKTSSVWTLVFLRDRLERFHQQPAGTGEKHPTMNTEITQEAFIAAIIVPVTIATSFVAVRLANSYGLVRKFLLDDWFTILGLFFVFLLAGGYYAIRAYFSKPDTTIEFIGRMTVAIGFISSFGAFFAKLPILLLYLRLFGSVYRYVRISVSSLIIIPFFVLSGGASYCAALCSPDPRPYKTLDENFKERCFETGLAICIWNAGIAVAMDLAIFGIPIPAIAGLKLPIRKKVGVAVALGAGMLGITASAVALYYRSVALANPGKPNLGEVLGPVIECSIAVTLGCVPAVSSFWRTRIAKSPAYCRLKSAWSSKWSLVTVSSKADSAPGGSKNNGFDGSWPDNSSSRVCVQREFHLYHHHQEKLLEEEDNMTGSWVSRPEKVHCQGLGRDS</sequence>
<comment type="caution">
    <text evidence="8">The sequence shown here is derived from an EMBL/GenBank/DDBJ whole genome shotgun (WGS) entry which is preliminary data.</text>
</comment>
<gene>
    <name evidence="8" type="ORF">QBC35DRAFT_509294</name>
</gene>
<dbReference type="AlphaFoldDB" id="A0AAN7ADQ5"/>
<dbReference type="EMBL" id="MU864610">
    <property type="protein sequence ID" value="KAK4182799.1"/>
    <property type="molecule type" value="Genomic_DNA"/>
</dbReference>
<feature type="transmembrane region" description="Helical" evidence="6">
    <location>
        <begin position="190"/>
        <end position="211"/>
    </location>
</feature>
<name>A0AAN7ADQ5_9PEZI</name>
<dbReference type="GO" id="GO:0016020">
    <property type="term" value="C:membrane"/>
    <property type="evidence" value="ECO:0007669"/>
    <property type="project" value="UniProtKB-SubCell"/>
</dbReference>
<dbReference type="InterPro" id="IPR049326">
    <property type="entry name" value="Rhodopsin_dom_fungi"/>
</dbReference>
<dbReference type="PANTHER" id="PTHR33048">
    <property type="entry name" value="PTH11-LIKE INTEGRAL MEMBRANE PROTEIN (AFU_ORTHOLOGUE AFUA_5G11245)"/>
    <property type="match status" value="1"/>
</dbReference>
<keyword evidence="9" id="KW-1185">Reference proteome</keyword>
<keyword evidence="3 6" id="KW-1133">Transmembrane helix</keyword>
<comment type="subcellular location">
    <subcellularLocation>
        <location evidence="1">Membrane</location>
        <topology evidence="1">Multi-pass membrane protein</topology>
    </subcellularLocation>
</comment>
<reference evidence="8" key="2">
    <citation type="submission" date="2023-05" db="EMBL/GenBank/DDBJ databases">
        <authorList>
            <consortium name="Lawrence Berkeley National Laboratory"/>
            <person name="Steindorff A."/>
            <person name="Hensen N."/>
            <person name="Bonometti L."/>
            <person name="Westerberg I."/>
            <person name="Brannstrom I.O."/>
            <person name="Guillou S."/>
            <person name="Cros-Aarteil S."/>
            <person name="Calhoun S."/>
            <person name="Haridas S."/>
            <person name="Kuo A."/>
            <person name="Mondo S."/>
            <person name="Pangilinan J."/>
            <person name="Riley R."/>
            <person name="Labutti K."/>
            <person name="Andreopoulos B."/>
            <person name="Lipzen A."/>
            <person name="Chen C."/>
            <person name="Yanf M."/>
            <person name="Daum C."/>
            <person name="Ng V."/>
            <person name="Clum A."/>
            <person name="Ohm R."/>
            <person name="Martin F."/>
            <person name="Silar P."/>
            <person name="Natvig D."/>
            <person name="Lalanne C."/>
            <person name="Gautier V."/>
            <person name="Ament-Velasquez S.L."/>
            <person name="Kruys A."/>
            <person name="Hutchinson M.I."/>
            <person name="Powell A.J."/>
            <person name="Barry K."/>
            <person name="Miller A.N."/>
            <person name="Grigoriev I.V."/>
            <person name="Debuchy R."/>
            <person name="Gladieux P."/>
            <person name="Thoren M.H."/>
            <person name="Johannesson H."/>
        </authorList>
    </citation>
    <scope>NUCLEOTIDE SEQUENCE</scope>
    <source>
        <strain evidence="8">PSN309</strain>
    </source>
</reference>
<accession>A0AAN7ADQ5</accession>
<keyword evidence="4 6" id="KW-0472">Membrane</keyword>
<evidence type="ECO:0000256" key="1">
    <source>
        <dbReference type="ARBA" id="ARBA00004141"/>
    </source>
</evidence>
<organism evidence="8 9">
    <name type="scientific">Podospora australis</name>
    <dbReference type="NCBI Taxonomy" id="1536484"/>
    <lineage>
        <taxon>Eukaryota</taxon>
        <taxon>Fungi</taxon>
        <taxon>Dikarya</taxon>
        <taxon>Ascomycota</taxon>
        <taxon>Pezizomycotina</taxon>
        <taxon>Sordariomycetes</taxon>
        <taxon>Sordariomycetidae</taxon>
        <taxon>Sordariales</taxon>
        <taxon>Podosporaceae</taxon>
        <taxon>Podospora</taxon>
    </lineage>
</organism>
<proteinExistence type="inferred from homology"/>
<feature type="transmembrane region" description="Helical" evidence="6">
    <location>
        <begin position="306"/>
        <end position="327"/>
    </location>
</feature>
<dbReference type="PANTHER" id="PTHR33048:SF146">
    <property type="entry name" value="INTEGRAL MEMBRANE PROTEIN"/>
    <property type="match status" value="1"/>
</dbReference>
<evidence type="ECO:0000256" key="6">
    <source>
        <dbReference type="SAM" id="Phobius"/>
    </source>
</evidence>
<reference evidence="8" key="1">
    <citation type="journal article" date="2023" name="Mol. Phylogenet. Evol.">
        <title>Genome-scale phylogeny and comparative genomics of the fungal order Sordariales.</title>
        <authorList>
            <person name="Hensen N."/>
            <person name="Bonometti L."/>
            <person name="Westerberg I."/>
            <person name="Brannstrom I.O."/>
            <person name="Guillou S."/>
            <person name="Cros-Aarteil S."/>
            <person name="Calhoun S."/>
            <person name="Haridas S."/>
            <person name="Kuo A."/>
            <person name="Mondo S."/>
            <person name="Pangilinan J."/>
            <person name="Riley R."/>
            <person name="LaButti K."/>
            <person name="Andreopoulos B."/>
            <person name="Lipzen A."/>
            <person name="Chen C."/>
            <person name="Yan M."/>
            <person name="Daum C."/>
            <person name="Ng V."/>
            <person name="Clum A."/>
            <person name="Steindorff A."/>
            <person name="Ohm R.A."/>
            <person name="Martin F."/>
            <person name="Silar P."/>
            <person name="Natvig D.O."/>
            <person name="Lalanne C."/>
            <person name="Gautier V."/>
            <person name="Ament-Velasquez S.L."/>
            <person name="Kruys A."/>
            <person name="Hutchinson M.I."/>
            <person name="Powell A.J."/>
            <person name="Barry K."/>
            <person name="Miller A.N."/>
            <person name="Grigoriev I.V."/>
            <person name="Debuchy R."/>
            <person name="Gladieux P."/>
            <person name="Hiltunen Thoren M."/>
            <person name="Johannesson H."/>
        </authorList>
    </citation>
    <scope>NUCLEOTIDE SEQUENCE</scope>
    <source>
        <strain evidence="8">PSN309</strain>
    </source>
</reference>
<feature type="domain" description="Rhodopsin" evidence="7">
    <location>
        <begin position="135"/>
        <end position="367"/>
    </location>
</feature>
<dbReference type="Proteomes" id="UP001302126">
    <property type="component" value="Unassembled WGS sequence"/>
</dbReference>
<evidence type="ECO:0000256" key="5">
    <source>
        <dbReference type="ARBA" id="ARBA00038359"/>
    </source>
</evidence>
<feature type="transmembrane region" description="Helical" evidence="6">
    <location>
        <begin position="146"/>
        <end position="170"/>
    </location>
</feature>
<keyword evidence="2 6" id="KW-0812">Transmembrane</keyword>
<comment type="similarity">
    <text evidence="5">Belongs to the SAT4 family.</text>
</comment>
<evidence type="ECO:0000256" key="4">
    <source>
        <dbReference type="ARBA" id="ARBA00023136"/>
    </source>
</evidence>
<feature type="transmembrane region" description="Helical" evidence="6">
    <location>
        <begin position="116"/>
        <end position="134"/>
    </location>
</feature>